<dbReference type="HOGENOM" id="CLU_023797_0_1_1"/>
<dbReference type="PRINTS" id="PR00981">
    <property type="entry name" value="TRNASYNTHSER"/>
</dbReference>
<dbReference type="InterPro" id="IPR002317">
    <property type="entry name" value="Ser-tRNA-ligase_type_1"/>
</dbReference>
<keyword evidence="5 12" id="KW-0067">ATP-binding</keyword>
<feature type="binding site" evidence="11">
    <location>
        <position position="325"/>
    </location>
    <ligand>
        <name>L-serine</name>
        <dbReference type="ChEBI" id="CHEBI:33384"/>
    </ligand>
</feature>
<dbReference type="eggNOG" id="KOG2509">
    <property type="taxonomic scope" value="Eukaryota"/>
</dbReference>
<reference evidence="15" key="2">
    <citation type="submission" date="2015-06" db="UniProtKB">
        <authorList>
            <consortium name="EnsemblMetazoa"/>
        </authorList>
    </citation>
    <scope>IDENTIFICATION</scope>
</reference>
<evidence type="ECO:0000256" key="5">
    <source>
        <dbReference type="ARBA" id="ARBA00022840"/>
    </source>
</evidence>
<dbReference type="CDD" id="cd00770">
    <property type="entry name" value="SerRS_core"/>
    <property type="match status" value="1"/>
</dbReference>
<gene>
    <name evidence="15" type="primary">107363399</name>
</gene>
<dbReference type="InterPro" id="IPR033729">
    <property type="entry name" value="SerRS_core"/>
</dbReference>
<evidence type="ECO:0000256" key="4">
    <source>
        <dbReference type="ARBA" id="ARBA00022741"/>
    </source>
</evidence>
<dbReference type="EC" id="6.1.1.11" evidence="2"/>
<feature type="binding site" evidence="11">
    <location>
        <position position="294"/>
    </location>
    <ligand>
        <name>L-serine</name>
        <dbReference type="ChEBI" id="CHEBI:33384"/>
    </ligand>
</feature>
<feature type="domain" description="Aminoacyl-transfer RNA synthetases class-II family profile" evidence="14">
    <location>
        <begin position="239"/>
        <end position="482"/>
    </location>
</feature>
<evidence type="ECO:0000256" key="10">
    <source>
        <dbReference type="ARBA" id="ARBA00048823"/>
    </source>
</evidence>
<dbReference type="EMBL" id="CAEY01000038">
    <property type="status" value="NOT_ANNOTATED_CDS"/>
    <property type="molecule type" value="Genomic_DNA"/>
</dbReference>
<evidence type="ECO:0000256" key="8">
    <source>
        <dbReference type="ARBA" id="ARBA00031113"/>
    </source>
</evidence>
<proteinExistence type="inferred from homology"/>
<dbReference type="FunFam" id="3.30.930.10:FF:000026">
    <property type="entry name" value="Seryl-tRNA synthetase, cytoplasmic"/>
    <property type="match status" value="1"/>
</dbReference>
<protein>
    <recommendedName>
        <fullName evidence="2">serine--tRNA ligase</fullName>
        <ecNumber evidence="2">6.1.1.11</ecNumber>
    </recommendedName>
    <alternativeName>
        <fullName evidence="8">Seryl-tRNA synthetase</fullName>
    </alternativeName>
</protein>
<evidence type="ECO:0000256" key="6">
    <source>
        <dbReference type="ARBA" id="ARBA00022917"/>
    </source>
</evidence>
<dbReference type="InterPro" id="IPR010978">
    <property type="entry name" value="tRNA-bd_arm"/>
</dbReference>
<dbReference type="NCBIfam" id="TIGR00414">
    <property type="entry name" value="serS"/>
    <property type="match status" value="1"/>
</dbReference>
<feature type="binding site" evidence="11">
    <location>
        <position position="448"/>
    </location>
    <ligand>
        <name>L-serine</name>
        <dbReference type="ChEBI" id="CHEBI:33384"/>
    </ligand>
</feature>
<comment type="catalytic activity">
    <reaction evidence="10">
        <text>tRNA(Ser) + L-serine + ATP = L-seryl-tRNA(Ser) + AMP + diphosphate + H(+)</text>
        <dbReference type="Rhea" id="RHEA:12292"/>
        <dbReference type="Rhea" id="RHEA-COMP:9669"/>
        <dbReference type="Rhea" id="RHEA-COMP:9703"/>
        <dbReference type="ChEBI" id="CHEBI:15378"/>
        <dbReference type="ChEBI" id="CHEBI:30616"/>
        <dbReference type="ChEBI" id="CHEBI:33019"/>
        <dbReference type="ChEBI" id="CHEBI:33384"/>
        <dbReference type="ChEBI" id="CHEBI:78442"/>
        <dbReference type="ChEBI" id="CHEBI:78533"/>
        <dbReference type="ChEBI" id="CHEBI:456215"/>
        <dbReference type="EC" id="6.1.1.11"/>
    </reaction>
</comment>
<evidence type="ECO:0000259" key="14">
    <source>
        <dbReference type="PROSITE" id="PS50862"/>
    </source>
</evidence>
<evidence type="ECO:0000256" key="2">
    <source>
        <dbReference type="ARBA" id="ARBA00012840"/>
    </source>
</evidence>
<feature type="binding site" evidence="12">
    <location>
        <begin position="412"/>
        <end position="415"/>
    </location>
    <ligand>
        <name>ATP</name>
        <dbReference type="ChEBI" id="CHEBI:30616"/>
    </ligand>
</feature>
<sequence length="501" mass="56702">MVLDLDLFREDKGGDPERVRANARARFVDVSTIDTVISIDSQWRKARHTLDRLNKAKNSISKEYGNVIKKLKAAGSPVNENDEKVDEDSLDLSILLDRINELGGGKDESLATLKFYRSEVEKQIIKVNEDLERFENERNEVLREIGNLLHPEVPISDNEDENQIIRTWGNVELGKKPTEGSGGEGDSPSFQFLNHVDLIGMIKGMDAERGSAIAGSRSYFLIGPAFWLQRALIDYSLHFISERNYEPIYTPFWMKKSLMGQVAQLSQFDEELYKVISSKGAAVEDSEDKYLIATAEQPIAALHRGEWLNPSVLPLQYAGLSTCFRQEVGSHGRDTRGIFRVHQFEKIEQFVISAPSKSWTCFHEMISNAEQFYQSLGIPYRVVSIVSGALNNAAAMKYDLEAWFPGSGAFRELVSVSNCTDYQSRRLQIRYGQTKKMTGQVEYVHMLNGTLCAITRTICAILEVHQTAEGIKVPEPLRPYMPAKYKEFIPFVTQVKEPVKE</sequence>
<evidence type="ECO:0000256" key="9">
    <source>
        <dbReference type="ARBA" id="ARBA00047929"/>
    </source>
</evidence>
<comment type="catalytic activity">
    <reaction evidence="9">
        <text>tRNA(Sec) + L-serine + ATP = L-seryl-tRNA(Sec) + AMP + diphosphate + H(+)</text>
        <dbReference type="Rhea" id="RHEA:42580"/>
        <dbReference type="Rhea" id="RHEA-COMP:9742"/>
        <dbReference type="Rhea" id="RHEA-COMP:10128"/>
        <dbReference type="ChEBI" id="CHEBI:15378"/>
        <dbReference type="ChEBI" id="CHEBI:30616"/>
        <dbReference type="ChEBI" id="CHEBI:33019"/>
        <dbReference type="ChEBI" id="CHEBI:33384"/>
        <dbReference type="ChEBI" id="CHEBI:78442"/>
        <dbReference type="ChEBI" id="CHEBI:78533"/>
        <dbReference type="ChEBI" id="CHEBI:456215"/>
        <dbReference type="EC" id="6.1.1.11"/>
    </reaction>
</comment>
<evidence type="ECO:0000256" key="3">
    <source>
        <dbReference type="ARBA" id="ARBA00022598"/>
    </source>
</evidence>
<keyword evidence="13" id="KW-0175">Coiled coil</keyword>
<dbReference type="STRING" id="32264.T1KFR9"/>
<dbReference type="GO" id="GO:0005524">
    <property type="term" value="F:ATP binding"/>
    <property type="evidence" value="ECO:0007669"/>
    <property type="project" value="UniProtKB-KW"/>
</dbReference>
<dbReference type="EnsemblMetazoa" id="tetur10g04120.1">
    <property type="protein sequence ID" value="tetur10g04120.1"/>
    <property type="gene ID" value="tetur10g04120"/>
</dbReference>
<evidence type="ECO:0000256" key="12">
    <source>
        <dbReference type="PIRSR" id="PIRSR001529-2"/>
    </source>
</evidence>
<dbReference type="Gene3D" id="1.10.287.40">
    <property type="entry name" value="Serine-tRNA synthetase, tRNA binding domain"/>
    <property type="match status" value="1"/>
</dbReference>
<dbReference type="OrthoDB" id="10264585at2759"/>
<dbReference type="PANTHER" id="PTHR11778">
    <property type="entry name" value="SERYL-TRNA SYNTHETASE"/>
    <property type="match status" value="1"/>
</dbReference>
<feature type="site" description="Important for serine binding" evidence="11">
    <location>
        <position position="450"/>
    </location>
</feature>
<evidence type="ECO:0000313" key="16">
    <source>
        <dbReference type="Proteomes" id="UP000015104"/>
    </source>
</evidence>
<evidence type="ECO:0000256" key="1">
    <source>
        <dbReference type="ARBA" id="ARBA00010728"/>
    </source>
</evidence>
<feature type="coiled-coil region" evidence="13">
    <location>
        <begin position="117"/>
        <end position="144"/>
    </location>
</feature>
<dbReference type="InterPro" id="IPR045864">
    <property type="entry name" value="aa-tRNA-synth_II/BPL/LPL"/>
</dbReference>
<dbReference type="GO" id="GO:0006434">
    <property type="term" value="P:seryl-tRNA aminoacylation"/>
    <property type="evidence" value="ECO:0007669"/>
    <property type="project" value="InterPro"/>
</dbReference>
<dbReference type="InterPro" id="IPR002314">
    <property type="entry name" value="aa-tRNA-synt_IIb"/>
</dbReference>
<dbReference type="OMA" id="GYTPCFR"/>
<organism evidence="15 16">
    <name type="scientific">Tetranychus urticae</name>
    <name type="common">Two-spotted spider mite</name>
    <dbReference type="NCBI Taxonomy" id="32264"/>
    <lineage>
        <taxon>Eukaryota</taxon>
        <taxon>Metazoa</taxon>
        <taxon>Ecdysozoa</taxon>
        <taxon>Arthropoda</taxon>
        <taxon>Chelicerata</taxon>
        <taxon>Arachnida</taxon>
        <taxon>Acari</taxon>
        <taxon>Acariformes</taxon>
        <taxon>Trombidiformes</taxon>
        <taxon>Prostigmata</taxon>
        <taxon>Eleutherengona</taxon>
        <taxon>Raphignathae</taxon>
        <taxon>Tetranychoidea</taxon>
        <taxon>Tetranychidae</taxon>
        <taxon>Tetranychus</taxon>
    </lineage>
</organism>
<feature type="binding site" evidence="11">
    <location>
        <position position="348"/>
    </location>
    <ligand>
        <name>L-serine</name>
        <dbReference type="ChEBI" id="CHEBI:33384"/>
    </ligand>
</feature>
<dbReference type="PIRSF" id="PIRSF001529">
    <property type="entry name" value="Ser-tRNA-synth_IIa"/>
    <property type="match status" value="1"/>
</dbReference>
<evidence type="ECO:0000256" key="13">
    <source>
        <dbReference type="SAM" id="Coils"/>
    </source>
</evidence>
<dbReference type="InterPro" id="IPR006195">
    <property type="entry name" value="aa-tRNA-synth_II"/>
</dbReference>
<keyword evidence="16" id="KW-1185">Reference proteome</keyword>
<keyword evidence="7" id="KW-0030">Aminoacyl-tRNA synthetase</keyword>
<comment type="similarity">
    <text evidence="1">Belongs to the class-II aminoacyl-tRNA synthetase family. Type-1 seryl-tRNA synthetase subfamily.</text>
</comment>
<keyword evidence="4" id="KW-0547">Nucleotide-binding</keyword>
<evidence type="ECO:0000313" key="15">
    <source>
        <dbReference type="EnsemblMetazoa" id="tetur10g04120.1"/>
    </source>
</evidence>
<dbReference type="SUPFAM" id="SSF46589">
    <property type="entry name" value="tRNA-binding arm"/>
    <property type="match status" value="1"/>
</dbReference>
<evidence type="ECO:0000256" key="11">
    <source>
        <dbReference type="PIRSR" id="PIRSR001529-1"/>
    </source>
</evidence>
<reference evidence="16" key="1">
    <citation type="submission" date="2011-08" db="EMBL/GenBank/DDBJ databases">
        <authorList>
            <person name="Rombauts S."/>
        </authorList>
    </citation>
    <scope>NUCLEOTIDE SEQUENCE</scope>
    <source>
        <strain evidence="16">London</strain>
    </source>
</reference>
<name>T1KFR9_TETUR</name>
<dbReference type="AlphaFoldDB" id="T1KFR9"/>
<dbReference type="PROSITE" id="PS50862">
    <property type="entry name" value="AA_TRNA_LIGASE_II"/>
    <property type="match status" value="1"/>
</dbReference>
<dbReference type="Pfam" id="PF02403">
    <property type="entry name" value="Seryl_tRNA_N"/>
    <property type="match status" value="1"/>
</dbReference>
<feature type="binding site" evidence="12">
    <location>
        <begin position="341"/>
        <end position="344"/>
    </location>
    <ligand>
        <name>ATP</name>
        <dbReference type="ChEBI" id="CHEBI:30616"/>
    </ligand>
</feature>
<dbReference type="KEGG" id="tut:107363399"/>
<dbReference type="Gene3D" id="3.30.930.10">
    <property type="entry name" value="Bira Bifunctional Protein, Domain 2"/>
    <property type="match status" value="1"/>
</dbReference>
<feature type="binding site" evidence="12">
    <location>
        <begin position="325"/>
        <end position="327"/>
    </location>
    <ligand>
        <name>ATP</name>
        <dbReference type="ChEBI" id="CHEBI:30616"/>
    </ligand>
</feature>
<evidence type="ECO:0000256" key="7">
    <source>
        <dbReference type="ARBA" id="ARBA00023146"/>
    </source>
</evidence>
<dbReference type="InterPro" id="IPR042103">
    <property type="entry name" value="SerRS_1_N_sf"/>
</dbReference>
<dbReference type="Pfam" id="PF00587">
    <property type="entry name" value="tRNA-synt_2b"/>
    <property type="match status" value="1"/>
</dbReference>
<keyword evidence="6" id="KW-0648">Protein biosynthesis</keyword>
<dbReference type="SUPFAM" id="SSF55681">
    <property type="entry name" value="Class II aaRS and biotin synthetases"/>
    <property type="match status" value="1"/>
</dbReference>
<keyword evidence="3" id="KW-0436">Ligase</keyword>
<dbReference type="GO" id="GO:0004828">
    <property type="term" value="F:serine-tRNA ligase activity"/>
    <property type="evidence" value="ECO:0007669"/>
    <property type="project" value="UniProtKB-EC"/>
</dbReference>
<dbReference type="InterPro" id="IPR015866">
    <property type="entry name" value="Ser-tRNA-synth_1_N"/>
</dbReference>
<dbReference type="Proteomes" id="UP000015104">
    <property type="component" value="Unassembled WGS sequence"/>
</dbReference>
<accession>T1KFR9</accession>
<dbReference type="FunFam" id="1.10.287.40:FF:000002">
    <property type="entry name" value="Serine--tRNA ligase, cytoplasmic"/>
    <property type="match status" value="1"/>
</dbReference>